<dbReference type="OrthoDB" id="7629852at2"/>
<comment type="caution">
    <text evidence="2">The sequence shown here is derived from an EMBL/GenBank/DDBJ whole genome shotgun (WGS) entry which is preliminary data.</text>
</comment>
<evidence type="ECO:0008006" key="4">
    <source>
        <dbReference type="Google" id="ProtNLM"/>
    </source>
</evidence>
<dbReference type="RefSeq" id="WP_126834275.1">
    <property type="nucleotide sequence ID" value="NZ_PIPT01000007.1"/>
</dbReference>
<feature type="chain" id="PRO_5019005018" description="Thioredoxin family protein" evidence="1">
    <location>
        <begin position="24"/>
        <end position="248"/>
    </location>
</feature>
<reference evidence="3" key="1">
    <citation type="journal article" date="2018" name="Front. Microbiol.">
        <title>Genome-Based Analysis Reveals the Taxonomy and Diversity of the Family Idiomarinaceae.</title>
        <authorList>
            <person name="Liu Y."/>
            <person name="Lai Q."/>
            <person name="Shao Z."/>
        </authorList>
    </citation>
    <scope>NUCLEOTIDE SEQUENCE [LARGE SCALE GENOMIC DNA]</scope>
    <source>
        <strain evidence="3">SW15</strain>
    </source>
</reference>
<sequence>MLSKAVALLLVVNFLLPFSAATATEKPYFTGQQPSLADIKQAQQEAAAEDKLLMLVLGADWCHDSVALMDRFNEPSLQAELQQKFVMRKVDVGYLTYGFEITEAYGQPTYYGTPTVMIIDPENGQVLNKSDWQYWTNAASHDAQTFANYFVHGTFSQPASATEWQQQVQAFEQRQAQRVRAGFQAVSPLLETYIESNRGQAKAEFQALWSELAKFRNEVFATTVKLNQQSNASEFPDFALQSWEKNEQ</sequence>
<gene>
    <name evidence="2" type="ORF">CWE21_09855</name>
</gene>
<evidence type="ECO:0000256" key="1">
    <source>
        <dbReference type="SAM" id="SignalP"/>
    </source>
</evidence>
<dbReference type="AlphaFoldDB" id="A0A432XEB5"/>
<dbReference type="Proteomes" id="UP000286678">
    <property type="component" value="Unassembled WGS sequence"/>
</dbReference>
<dbReference type="SUPFAM" id="SSF52833">
    <property type="entry name" value="Thioredoxin-like"/>
    <property type="match status" value="1"/>
</dbReference>
<evidence type="ECO:0000313" key="2">
    <source>
        <dbReference type="EMBL" id="RUO46897.1"/>
    </source>
</evidence>
<keyword evidence="3" id="KW-1185">Reference proteome</keyword>
<dbReference type="Pfam" id="PF13899">
    <property type="entry name" value="Thioredoxin_7"/>
    <property type="match status" value="1"/>
</dbReference>
<accession>A0A432XEB5</accession>
<dbReference type="EMBL" id="PIPT01000007">
    <property type="protein sequence ID" value="RUO46897.1"/>
    <property type="molecule type" value="Genomic_DNA"/>
</dbReference>
<dbReference type="InterPro" id="IPR036249">
    <property type="entry name" value="Thioredoxin-like_sf"/>
</dbReference>
<protein>
    <recommendedName>
        <fullName evidence="4">Thioredoxin family protein</fullName>
    </recommendedName>
</protein>
<feature type="signal peptide" evidence="1">
    <location>
        <begin position="1"/>
        <end position="23"/>
    </location>
</feature>
<organism evidence="2 3">
    <name type="scientific">Pseudidiomarina aquimaris</name>
    <dbReference type="NCBI Taxonomy" id="641841"/>
    <lineage>
        <taxon>Bacteria</taxon>
        <taxon>Pseudomonadati</taxon>
        <taxon>Pseudomonadota</taxon>
        <taxon>Gammaproteobacteria</taxon>
        <taxon>Alteromonadales</taxon>
        <taxon>Idiomarinaceae</taxon>
        <taxon>Pseudidiomarina</taxon>
    </lineage>
</organism>
<dbReference type="Gene3D" id="3.40.30.10">
    <property type="entry name" value="Glutaredoxin"/>
    <property type="match status" value="1"/>
</dbReference>
<evidence type="ECO:0000313" key="3">
    <source>
        <dbReference type="Proteomes" id="UP000286678"/>
    </source>
</evidence>
<proteinExistence type="predicted"/>
<name>A0A432XEB5_9GAMM</name>
<keyword evidence="1" id="KW-0732">Signal</keyword>